<dbReference type="FunFam" id="3.40.390.80:FF:000001">
    <property type="entry name" value="TRPM8 channel-associated factor 1"/>
    <property type="match status" value="1"/>
</dbReference>
<dbReference type="Pfam" id="PF13402">
    <property type="entry name" value="Peptidase_M60"/>
    <property type="match status" value="1"/>
</dbReference>
<proteinExistence type="inferred from homology"/>
<dbReference type="KEGG" id="muo:115459103"/>
<dbReference type="PANTHER" id="PTHR15730">
    <property type="entry name" value="EXPERIMENTAL AUTOIMMUNE PROSTATITIS ANTIGEN 2-RELATED"/>
    <property type="match status" value="1"/>
</dbReference>
<reference evidence="4" key="1">
    <citation type="submission" date="2025-08" db="UniProtKB">
        <authorList>
            <consortium name="RefSeq"/>
        </authorList>
    </citation>
    <scope>IDENTIFICATION</scope>
</reference>
<dbReference type="FunFam" id="1.10.390.30:FF:000001">
    <property type="entry name" value="TRPM8 channel-associated factor 1"/>
    <property type="match status" value="1"/>
</dbReference>
<dbReference type="RefSeq" id="XP_030044830.1">
    <property type="nucleotide sequence ID" value="XM_030188970.1"/>
</dbReference>
<dbReference type="Gene3D" id="3.40.390.80">
    <property type="entry name" value="Peptidase M60, enhancin-like domain 2"/>
    <property type="match status" value="1"/>
</dbReference>
<accession>A0A6P7X2Q4</accession>
<keyword evidence="3" id="KW-1185">Reference proteome</keyword>
<dbReference type="GO" id="GO:0090314">
    <property type="term" value="P:positive regulation of protein targeting to membrane"/>
    <property type="evidence" value="ECO:0007669"/>
    <property type="project" value="TreeGrafter"/>
</dbReference>
<dbReference type="Gene3D" id="1.10.390.30">
    <property type="entry name" value="Peptidase M60, enhancin-like domain 3"/>
    <property type="match status" value="1"/>
</dbReference>
<dbReference type="OrthoDB" id="10260387at2759"/>
<dbReference type="GeneID" id="115459103"/>
<dbReference type="InParanoid" id="A0A6P7X2Q4"/>
<evidence type="ECO:0000313" key="4">
    <source>
        <dbReference type="RefSeq" id="XP_030044830.1"/>
    </source>
</evidence>
<sequence length="390" mass="45142">MLFIIAVTSARKVFLTKSERYSQESRILLVEVKTFEVSPNIASSRYRHFRALDEHRLRLGKSIWGPVDSPLRCHRGFTGRLHNSAPVGCGGKTSQSDWLQTIRHYPAPWAELATESIIFTVPSESVRTIENPAVLLSFWDKAMRAICKLAATPAPLQRKERIIADVQISAGWMHAGYPIMCHLGSVKEMLDLEHIKAKGTWGLTHELGHNQQRSGWDFHPHTSEATCNLWAVYVHEEVLGIPRHKAHNDLQPKQRVKKIEQYVRNGAKLEEWKIWTCLETYLQLQEGFGWKPFIQLFSDYQKMTKISKDNSDKMNLWAKLFSEQVKRNLAPFFQAWGWPITDKVSQELSSFPEWKENPMKEWKENPVKEYMPAQLCARKIESDTGTCRRE</sequence>
<dbReference type="GO" id="GO:0005886">
    <property type="term" value="C:plasma membrane"/>
    <property type="evidence" value="ECO:0007669"/>
    <property type="project" value="TreeGrafter"/>
</dbReference>
<organism evidence="3 4">
    <name type="scientific">Microcaecilia unicolor</name>
    <dbReference type="NCBI Taxonomy" id="1415580"/>
    <lineage>
        <taxon>Eukaryota</taxon>
        <taxon>Metazoa</taxon>
        <taxon>Chordata</taxon>
        <taxon>Craniata</taxon>
        <taxon>Vertebrata</taxon>
        <taxon>Euteleostomi</taxon>
        <taxon>Amphibia</taxon>
        <taxon>Gymnophiona</taxon>
        <taxon>Siphonopidae</taxon>
        <taxon>Microcaecilia</taxon>
    </lineage>
</organism>
<dbReference type="SMART" id="SM01276">
    <property type="entry name" value="M60-like"/>
    <property type="match status" value="1"/>
</dbReference>
<protein>
    <submittedName>
        <fullName evidence="4">TRPM8 channel-associated factor homolog</fullName>
    </submittedName>
</protein>
<evidence type="ECO:0000313" key="3">
    <source>
        <dbReference type="Proteomes" id="UP000515156"/>
    </source>
</evidence>
<dbReference type="InterPro" id="IPR031161">
    <property type="entry name" value="Peptidase_M60_dom"/>
</dbReference>
<dbReference type="InterPro" id="IPR051244">
    <property type="entry name" value="TCAF"/>
</dbReference>
<gene>
    <name evidence="4" type="primary">LOC115459103</name>
</gene>
<dbReference type="InterPro" id="IPR042279">
    <property type="entry name" value="Pep_M60_3"/>
</dbReference>
<comment type="similarity">
    <text evidence="1">Belongs to the TCAF family.</text>
</comment>
<dbReference type="PROSITE" id="PS51723">
    <property type="entry name" value="PEPTIDASE_M60"/>
    <property type="match status" value="1"/>
</dbReference>
<feature type="domain" description="Peptidase M60" evidence="2">
    <location>
        <begin position="1"/>
        <end position="289"/>
    </location>
</feature>
<dbReference type="AlphaFoldDB" id="A0A6P7X2Q4"/>
<dbReference type="Proteomes" id="UP000515156">
    <property type="component" value="Unplaced"/>
</dbReference>
<evidence type="ECO:0000256" key="1">
    <source>
        <dbReference type="ARBA" id="ARBA00009770"/>
    </source>
</evidence>
<name>A0A6P7X2Q4_9AMPH</name>
<dbReference type="GO" id="GO:0044325">
    <property type="term" value="F:transmembrane transporter binding"/>
    <property type="evidence" value="ECO:0007669"/>
    <property type="project" value="TreeGrafter"/>
</dbReference>
<dbReference type="PANTHER" id="PTHR15730:SF5">
    <property type="entry name" value="SI:CH211-210B2.2-RELATED"/>
    <property type="match status" value="1"/>
</dbReference>
<evidence type="ECO:0000259" key="2">
    <source>
        <dbReference type="PROSITE" id="PS51723"/>
    </source>
</evidence>